<organism evidence="1 2">
    <name type="scientific">Daphnia magna</name>
    <dbReference type="NCBI Taxonomy" id="35525"/>
    <lineage>
        <taxon>Eukaryota</taxon>
        <taxon>Metazoa</taxon>
        <taxon>Ecdysozoa</taxon>
        <taxon>Arthropoda</taxon>
        <taxon>Crustacea</taxon>
        <taxon>Branchiopoda</taxon>
        <taxon>Diplostraca</taxon>
        <taxon>Cladocera</taxon>
        <taxon>Anomopoda</taxon>
        <taxon>Daphniidae</taxon>
        <taxon>Daphnia</taxon>
    </lineage>
</organism>
<gene>
    <name evidence="1" type="ORF">OUZ56_030685</name>
</gene>
<sequence>MRLEFYELHLGLSTNHPLATYHLVKHLRARISFASERQQQRQQQAHIQVVAHNLYGYDSSRTPMQYGMFYRKMGMNAKDANCETQT</sequence>
<evidence type="ECO:0000313" key="1">
    <source>
        <dbReference type="EMBL" id="KAK4015711.1"/>
    </source>
</evidence>
<keyword evidence="2" id="KW-1185">Reference proteome</keyword>
<reference evidence="1 2" key="1">
    <citation type="journal article" date="2023" name="Nucleic Acids Res.">
        <title>The hologenome of Daphnia magna reveals possible DNA methylation and microbiome-mediated evolution of the host genome.</title>
        <authorList>
            <person name="Chaturvedi A."/>
            <person name="Li X."/>
            <person name="Dhandapani V."/>
            <person name="Marshall H."/>
            <person name="Kissane S."/>
            <person name="Cuenca-Cambronero M."/>
            <person name="Asole G."/>
            <person name="Calvet F."/>
            <person name="Ruiz-Romero M."/>
            <person name="Marangio P."/>
            <person name="Guigo R."/>
            <person name="Rago D."/>
            <person name="Mirbahai L."/>
            <person name="Eastwood N."/>
            <person name="Colbourne J.K."/>
            <person name="Zhou J."/>
            <person name="Mallon E."/>
            <person name="Orsini L."/>
        </authorList>
    </citation>
    <scope>NUCLEOTIDE SEQUENCE [LARGE SCALE GENOMIC DNA]</scope>
    <source>
        <strain evidence="1">LRV0_1</strain>
    </source>
</reference>
<evidence type="ECO:0000313" key="2">
    <source>
        <dbReference type="Proteomes" id="UP001234178"/>
    </source>
</evidence>
<dbReference type="EMBL" id="JAOYFB010000005">
    <property type="protein sequence ID" value="KAK4015711.1"/>
    <property type="molecule type" value="Genomic_DNA"/>
</dbReference>
<accession>A0ABQ9ZS11</accession>
<comment type="caution">
    <text evidence="1">The sequence shown here is derived from an EMBL/GenBank/DDBJ whole genome shotgun (WGS) entry which is preliminary data.</text>
</comment>
<dbReference type="Proteomes" id="UP001234178">
    <property type="component" value="Unassembled WGS sequence"/>
</dbReference>
<name>A0ABQ9ZS11_9CRUS</name>
<protein>
    <submittedName>
        <fullName evidence="1">Uncharacterized protein</fullName>
    </submittedName>
</protein>
<proteinExistence type="predicted"/>